<sequence length="100" mass="11295">MLWLSSGMACLLTARLAAIWLCLGHRYPEWHRRRLAEGRASGPLAFGMLHANPLFDGHGFLDWYHPRNRRERIRCYAVGAVFLALAFLVFWGLTAAVGGL</sequence>
<organism evidence="2 3">
    <name type="scientific">Paracoccus versutus</name>
    <name type="common">Thiobacillus versutus</name>
    <dbReference type="NCBI Taxonomy" id="34007"/>
    <lineage>
        <taxon>Bacteria</taxon>
        <taxon>Pseudomonadati</taxon>
        <taxon>Pseudomonadota</taxon>
        <taxon>Alphaproteobacteria</taxon>
        <taxon>Rhodobacterales</taxon>
        <taxon>Paracoccaceae</taxon>
        <taxon>Paracoccus</taxon>
    </lineage>
</organism>
<dbReference type="EMBL" id="QTUJ01000001">
    <property type="protein sequence ID" value="REF72846.1"/>
    <property type="molecule type" value="Genomic_DNA"/>
</dbReference>
<comment type="caution">
    <text evidence="2">The sequence shown here is derived from an EMBL/GenBank/DDBJ whole genome shotgun (WGS) entry which is preliminary data.</text>
</comment>
<feature type="transmembrane region" description="Helical" evidence="1">
    <location>
        <begin position="6"/>
        <end position="24"/>
    </location>
</feature>
<keyword evidence="1" id="KW-0472">Membrane</keyword>
<dbReference type="AlphaFoldDB" id="A0A3D9XQZ3"/>
<accession>A0A3D9XQZ3</accession>
<gene>
    <name evidence="2" type="ORF">BDD41_1342</name>
</gene>
<proteinExistence type="predicted"/>
<keyword evidence="1" id="KW-1133">Transmembrane helix</keyword>
<evidence type="ECO:0000256" key="1">
    <source>
        <dbReference type="SAM" id="Phobius"/>
    </source>
</evidence>
<evidence type="ECO:0000313" key="3">
    <source>
        <dbReference type="Proteomes" id="UP000256941"/>
    </source>
</evidence>
<keyword evidence="1" id="KW-0812">Transmembrane</keyword>
<dbReference type="Proteomes" id="UP000256941">
    <property type="component" value="Unassembled WGS sequence"/>
</dbReference>
<name>A0A3D9XQZ3_PARVE</name>
<protein>
    <submittedName>
        <fullName evidence="2">Uncharacterized protein</fullName>
    </submittedName>
</protein>
<evidence type="ECO:0000313" key="2">
    <source>
        <dbReference type="EMBL" id="REF72846.1"/>
    </source>
</evidence>
<feature type="transmembrane region" description="Helical" evidence="1">
    <location>
        <begin position="75"/>
        <end position="97"/>
    </location>
</feature>
<reference evidence="2 3" key="1">
    <citation type="submission" date="2018-08" db="EMBL/GenBank/DDBJ databases">
        <title>Genomic Encyclopedia of Archaeal and Bacterial Type Strains, Phase II (KMG-II): from individual species to whole genera.</title>
        <authorList>
            <person name="Goeker M."/>
        </authorList>
    </citation>
    <scope>NUCLEOTIDE SEQUENCE [LARGE SCALE GENOMIC DNA]</scope>
    <source>
        <strain evidence="2 3">DSM 17099</strain>
    </source>
</reference>